<reference evidence="1 2" key="1">
    <citation type="journal article" date="2016" name="PLoS Pathog.">
        <title>Biosynthesis of antibiotic leucinostatins in bio-control fungus Purpureocillium lilacinum and their inhibition on phytophthora revealed by genome mining.</title>
        <authorList>
            <person name="Wang G."/>
            <person name="Liu Z."/>
            <person name="Lin R."/>
            <person name="Li E."/>
            <person name="Mao Z."/>
            <person name="Ling J."/>
            <person name="Yang Y."/>
            <person name="Yin W.B."/>
            <person name="Xie B."/>
        </authorList>
    </citation>
    <scope>NUCLEOTIDE SEQUENCE [LARGE SCALE GENOMIC DNA]</scope>
    <source>
        <strain evidence="1">170</strain>
    </source>
</reference>
<dbReference type="AlphaFoldDB" id="A0A179FWI7"/>
<proteinExistence type="predicted"/>
<keyword evidence="2" id="KW-1185">Reference proteome</keyword>
<evidence type="ECO:0000313" key="2">
    <source>
        <dbReference type="Proteomes" id="UP000078397"/>
    </source>
</evidence>
<protein>
    <submittedName>
        <fullName evidence="1">Uncharacterized protein</fullName>
    </submittedName>
</protein>
<gene>
    <name evidence="1" type="ORF">VFPPC_15455</name>
</gene>
<dbReference type="EMBL" id="LSBJ02000002">
    <property type="protein sequence ID" value="OAQ69598.1"/>
    <property type="molecule type" value="Genomic_DNA"/>
</dbReference>
<comment type="caution">
    <text evidence="1">The sequence shown here is derived from an EMBL/GenBank/DDBJ whole genome shotgun (WGS) entry which is preliminary data.</text>
</comment>
<dbReference type="Proteomes" id="UP000078397">
    <property type="component" value="Unassembled WGS sequence"/>
</dbReference>
<sequence length="103" mass="11986">MALPWDKSQHQKPRGYFAFPSDEIVFAPEMYQVRHDNNRSVSNVHLSEVEFQYRRLGIVLKLSVSMTPRRASISSRVRCWLAQTCSRISFLYPGPLSFRPSQP</sequence>
<name>A0A179FWI7_METCM</name>
<dbReference type="GeneID" id="28857202"/>
<evidence type="ECO:0000313" key="1">
    <source>
        <dbReference type="EMBL" id="OAQ69598.1"/>
    </source>
</evidence>
<accession>A0A179FWI7</accession>
<dbReference type="KEGG" id="pchm:VFPPC_15455"/>
<organism evidence="1 2">
    <name type="scientific">Pochonia chlamydosporia 170</name>
    <dbReference type="NCBI Taxonomy" id="1380566"/>
    <lineage>
        <taxon>Eukaryota</taxon>
        <taxon>Fungi</taxon>
        <taxon>Dikarya</taxon>
        <taxon>Ascomycota</taxon>
        <taxon>Pezizomycotina</taxon>
        <taxon>Sordariomycetes</taxon>
        <taxon>Hypocreomycetidae</taxon>
        <taxon>Hypocreales</taxon>
        <taxon>Clavicipitaceae</taxon>
        <taxon>Pochonia</taxon>
    </lineage>
</organism>
<dbReference type="RefSeq" id="XP_018146135.1">
    <property type="nucleotide sequence ID" value="XM_018293208.1"/>
</dbReference>